<dbReference type="EMBL" id="CAJNOQ010037746">
    <property type="protein sequence ID" value="CAF1609452.1"/>
    <property type="molecule type" value="Genomic_DNA"/>
</dbReference>
<accession>A0A816BEN8</accession>
<keyword evidence="3" id="KW-1185">Reference proteome</keyword>
<dbReference type="Proteomes" id="UP000681722">
    <property type="component" value="Unassembled WGS sequence"/>
</dbReference>
<dbReference type="EMBL" id="CAJOBC010104457">
    <property type="protein sequence ID" value="CAF4491838.1"/>
    <property type="molecule type" value="Genomic_DNA"/>
</dbReference>
<name>A0A816BEN8_9BILA</name>
<feature type="non-terminal residue" evidence="1">
    <location>
        <position position="1"/>
    </location>
</feature>
<evidence type="ECO:0000313" key="2">
    <source>
        <dbReference type="EMBL" id="CAF4491838.1"/>
    </source>
</evidence>
<organism evidence="1 3">
    <name type="scientific">Didymodactylos carnosus</name>
    <dbReference type="NCBI Taxonomy" id="1234261"/>
    <lineage>
        <taxon>Eukaryota</taxon>
        <taxon>Metazoa</taxon>
        <taxon>Spiralia</taxon>
        <taxon>Gnathifera</taxon>
        <taxon>Rotifera</taxon>
        <taxon>Eurotatoria</taxon>
        <taxon>Bdelloidea</taxon>
        <taxon>Philodinida</taxon>
        <taxon>Philodinidae</taxon>
        <taxon>Didymodactylos</taxon>
    </lineage>
</organism>
<sequence>SAVDTSVNTDSVEPPEANQFEVLSLKYKYPFLNKERPWFEMSTINTDSNVKIKTY</sequence>
<comment type="caution">
    <text evidence="1">The sequence shown here is derived from an EMBL/GenBank/DDBJ whole genome shotgun (WGS) entry which is preliminary data.</text>
</comment>
<dbReference type="Proteomes" id="UP000663829">
    <property type="component" value="Unassembled WGS sequence"/>
</dbReference>
<evidence type="ECO:0000313" key="1">
    <source>
        <dbReference type="EMBL" id="CAF1609452.1"/>
    </source>
</evidence>
<dbReference type="AlphaFoldDB" id="A0A816BEN8"/>
<evidence type="ECO:0000313" key="3">
    <source>
        <dbReference type="Proteomes" id="UP000663829"/>
    </source>
</evidence>
<protein>
    <submittedName>
        <fullName evidence="1">Uncharacterized protein</fullName>
    </submittedName>
</protein>
<proteinExistence type="predicted"/>
<reference evidence="1" key="1">
    <citation type="submission" date="2021-02" db="EMBL/GenBank/DDBJ databases">
        <authorList>
            <person name="Nowell W R."/>
        </authorList>
    </citation>
    <scope>NUCLEOTIDE SEQUENCE</scope>
</reference>
<gene>
    <name evidence="1" type="ORF">GPM918_LOCUS42993</name>
    <name evidence="2" type="ORF">SRO942_LOCUS44370</name>
</gene>